<evidence type="ECO:0000259" key="1">
    <source>
        <dbReference type="Pfam" id="PF07885"/>
    </source>
</evidence>
<accession>A0A914C0T3</accession>
<keyword evidence="2" id="KW-1185">Reference proteome</keyword>
<dbReference type="Gene3D" id="1.10.287.70">
    <property type="match status" value="1"/>
</dbReference>
<protein>
    <submittedName>
        <fullName evidence="3">Potassium channel domain-containing protein</fullName>
    </submittedName>
</protein>
<dbReference type="WBParaSite" id="ACRNAN_Path_145.g509.t1">
    <property type="protein sequence ID" value="ACRNAN_Path_145.g509.t1"/>
    <property type="gene ID" value="ACRNAN_Path_145.g509"/>
</dbReference>
<evidence type="ECO:0000313" key="3">
    <source>
        <dbReference type="WBParaSite" id="ACRNAN_Path_145.g509.t1"/>
    </source>
</evidence>
<reference evidence="3" key="1">
    <citation type="submission" date="2022-11" db="UniProtKB">
        <authorList>
            <consortium name="WormBaseParasite"/>
        </authorList>
    </citation>
    <scope>IDENTIFICATION</scope>
</reference>
<dbReference type="SUPFAM" id="SSF81324">
    <property type="entry name" value="Voltage-gated potassium channels"/>
    <property type="match status" value="1"/>
</dbReference>
<dbReference type="Proteomes" id="UP000887540">
    <property type="component" value="Unplaced"/>
</dbReference>
<name>A0A914C0T3_9BILA</name>
<feature type="domain" description="Potassium channel" evidence="1">
    <location>
        <begin position="177"/>
        <end position="225"/>
    </location>
</feature>
<sequence>MAKTFGRQWDLKSSQKDMSNDRIELSSIITISKSLPYRSLHDVRRKIIADKALEKSDAYLQQPTIQIGDRRAKDIIRQLRNRIETTLKKSKDEQEDIRTQAIAHALPRIAKISTELATIPEETNNIVKTDEFQQLTKLATNGISNGHSKEADQAEEDEEEEALLDEVAAQKPLYLVMFYTLQVACTIGWGDIVATNSISRVYTVAYTLLGAPVVFSGFANIGKVFDRNYTPDWQFLANVVRQKDPRKKTKVEMPYMKSINLLVWHTFIVCLINTEWIQNIGNINTAYFM</sequence>
<dbReference type="InterPro" id="IPR013099">
    <property type="entry name" value="K_chnl_dom"/>
</dbReference>
<dbReference type="Pfam" id="PF07885">
    <property type="entry name" value="Ion_trans_2"/>
    <property type="match status" value="1"/>
</dbReference>
<organism evidence="2 3">
    <name type="scientific">Acrobeloides nanus</name>
    <dbReference type="NCBI Taxonomy" id="290746"/>
    <lineage>
        <taxon>Eukaryota</taxon>
        <taxon>Metazoa</taxon>
        <taxon>Ecdysozoa</taxon>
        <taxon>Nematoda</taxon>
        <taxon>Chromadorea</taxon>
        <taxon>Rhabditida</taxon>
        <taxon>Tylenchina</taxon>
        <taxon>Cephalobomorpha</taxon>
        <taxon>Cephaloboidea</taxon>
        <taxon>Cephalobidae</taxon>
        <taxon>Acrobeloides</taxon>
    </lineage>
</organism>
<evidence type="ECO:0000313" key="2">
    <source>
        <dbReference type="Proteomes" id="UP000887540"/>
    </source>
</evidence>
<dbReference type="AlphaFoldDB" id="A0A914C0T3"/>
<proteinExistence type="predicted"/>